<dbReference type="AlphaFoldDB" id="A0A8S4GAP3"/>
<comment type="caution">
    <text evidence="1">The sequence shown here is derived from an EMBL/GenBank/DDBJ whole genome shotgun (WGS) entry which is preliminary data.</text>
</comment>
<gene>
    <name evidence="1" type="ORF">PLXY2_LOCUS15062</name>
</gene>
<dbReference type="Proteomes" id="UP000653454">
    <property type="component" value="Unassembled WGS sequence"/>
</dbReference>
<protein>
    <submittedName>
        <fullName evidence="1">(diamondback moth) hypothetical protein</fullName>
    </submittedName>
</protein>
<accession>A0A8S4GAP3</accession>
<name>A0A8S4GAP3_PLUXY</name>
<evidence type="ECO:0000313" key="1">
    <source>
        <dbReference type="EMBL" id="CAG9136821.1"/>
    </source>
</evidence>
<keyword evidence="2" id="KW-1185">Reference proteome</keyword>
<organism evidence="1 2">
    <name type="scientific">Plutella xylostella</name>
    <name type="common">Diamondback moth</name>
    <name type="synonym">Plutella maculipennis</name>
    <dbReference type="NCBI Taxonomy" id="51655"/>
    <lineage>
        <taxon>Eukaryota</taxon>
        <taxon>Metazoa</taxon>
        <taxon>Ecdysozoa</taxon>
        <taxon>Arthropoda</taxon>
        <taxon>Hexapoda</taxon>
        <taxon>Insecta</taxon>
        <taxon>Pterygota</taxon>
        <taxon>Neoptera</taxon>
        <taxon>Endopterygota</taxon>
        <taxon>Lepidoptera</taxon>
        <taxon>Glossata</taxon>
        <taxon>Ditrysia</taxon>
        <taxon>Yponomeutoidea</taxon>
        <taxon>Plutellidae</taxon>
        <taxon>Plutella</taxon>
    </lineage>
</organism>
<proteinExistence type="predicted"/>
<sequence length="234" mass="24688">MHINHLQISNTSCELGRELASLLRAHGCRVTCGANATSEANNVVTSEANNGVTSGANVTGTGTSPYNVRVSKGANQVTSVANSEMTNLYNNSEVNQVDALIVVGAEPAADGIDGLCGLVSEDVYANLKSLQALTVYLRPGGRLVWAASGAGGGAFSGAVQAFDQVLRTQVERVATASQCTPVWVERSKGVKQTAARVVNALFPEKNIPLSSRFSIRNITEIVSGYFERWLKITS</sequence>
<reference evidence="1" key="1">
    <citation type="submission" date="2020-11" db="EMBL/GenBank/DDBJ databases">
        <authorList>
            <person name="Whiteford S."/>
        </authorList>
    </citation>
    <scope>NUCLEOTIDE SEQUENCE</scope>
</reference>
<evidence type="ECO:0000313" key="2">
    <source>
        <dbReference type="Proteomes" id="UP000653454"/>
    </source>
</evidence>
<dbReference type="EMBL" id="CAJHNJ030000161">
    <property type="protein sequence ID" value="CAG9136821.1"/>
    <property type="molecule type" value="Genomic_DNA"/>
</dbReference>